<evidence type="ECO:0000256" key="1">
    <source>
        <dbReference type="SAM" id="MobiDB-lite"/>
    </source>
</evidence>
<evidence type="ECO:0000256" key="2">
    <source>
        <dbReference type="SAM" id="Phobius"/>
    </source>
</evidence>
<reference evidence="3 4" key="1">
    <citation type="journal article" date="2022" name="Nat. Ecol. Evol.">
        <title>A masculinizing supergene underlies an exaggerated male reproductive morph in a spider.</title>
        <authorList>
            <person name="Hendrickx F."/>
            <person name="De Corte Z."/>
            <person name="Sonet G."/>
            <person name="Van Belleghem S.M."/>
            <person name="Kostlbacher S."/>
            <person name="Vangestel C."/>
        </authorList>
    </citation>
    <scope>NUCLEOTIDE SEQUENCE [LARGE SCALE GENOMIC DNA]</scope>
    <source>
        <strain evidence="3">W744_W776</strain>
    </source>
</reference>
<keyword evidence="2" id="KW-1133">Transmembrane helix</keyword>
<protein>
    <submittedName>
        <fullName evidence="3">Uncharacterized protein</fullName>
    </submittedName>
</protein>
<dbReference type="EMBL" id="JAFNEN010006392">
    <property type="protein sequence ID" value="KAG8156012.1"/>
    <property type="molecule type" value="Genomic_DNA"/>
</dbReference>
<dbReference type="AlphaFoldDB" id="A0AAV6TEI4"/>
<feature type="compositionally biased region" description="Polar residues" evidence="1">
    <location>
        <begin position="211"/>
        <end position="259"/>
    </location>
</feature>
<feature type="transmembrane region" description="Helical" evidence="2">
    <location>
        <begin position="318"/>
        <end position="341"/>
    </location>
</feature>
<feature type="transmembrane region" description="Helical" evidence="2">
    <location>
        <begin position="291"/>
        <end position="312"/>
    </location>
</feature>
<organism evidence="3 4">
    <name type="scientific">Oedothorax gibbosus</name>
    <dbReference type="NCBI Taxonomy" id="931172"/>
    <lineage>
        <taxon>Eukaryota</taxon>
        <taxon>Metazoa</taxon>
        <taxon>Ecdysozoa</taxon>
        <taxon>Arthropoda</taxon>
        <taxon>Chelicerata</taxon>
        <taxon>Arachnida</taxon>
        <taxon>Araneae</taxon>
        <taxon>Araneomorphae</taxon>
        <taxon>Entelegynae</taxon>
        <taxon>Araneoidea</taxon>
        <taxon>Linyphiidae</taxon>
        <taxon>Erigoninae</taxon>
        <taxon>Oedothorax</taxon>
    </lineage>
</organism>
<feature type="compositionally biased region" description="Polar residues" evidence="1">
    <location>
        <begin position="275"/>
        <end position="284"/>
    </location>
</feature>
<name>A0AAV6TEI4_9ARAC</name>
<accession>A0AAV6TEI4</accession>
<feature type="region of interest" description="Disordered" evidence="1">
    <location>
        <begin position="211"/>
        <end position="284"/>
    </location>
</feature>
<proteinExistence type="predicted"/>
<comment type="caution">
    <text evidence="3">The sequence shown here is derived from an EMBL/GenBank/DDBJ whole genome shotgun (WGS) entry which is preliminary data.</text>
</comment>
<keyword evidence="2" id="KW-0812">Transmembrane</keyword>
<sequence length="357" mass="39053">MLTGQAVDKLREFVSVHNEYNKGRSHTFTEEQVLQSNKKFFETNTHVSLKRNEKANYNTFCAHGDGIGKCEGKKLDQTEMGFERKEVLYEKINIRCIMVDKDVLIPLKNLINMVNPEIGESVAWFTNQEIQGSKKFGSTTIEKDLLYSYSSTGKRDNNRLTILKKEDQLKVYKESVEYSTQEENITGGSKESNSCLEQINTEVINNISEQPTASNVTTQPFVSTPPQQAQPTDSGPQPTTSSASPLQQSPVSNGINNNLHPEKQDNQLPIVGNPKRNSPQKQASGISARGWTIGLALLFSAVGATLVAIGIIPEIVAIGLIATAVLLGIVGAALGCIVGYLTDITVNKCCNSEMKAA</sequence>
<evidence type="ECO:0000313" key="3">
    <source>
        <dbReference type="EMBL" id="KAG8156012.1"/>
    </source>
</evidence>
<gene>
    <name evidence="3" type="ORF">JTE90_028682</name>
</gene>
<dbReference type="Proteomes" id="UP000827092">
    <property type="component" value="Unassembled WGS sequence"/>
</dbReference>
<evidence type="ECO:0000313" key="4">
    <source>
        <dbReference type="Proteomes" id="UP000827092"/>
    </source>
</evidence>
<keyword evidence="4" id="KW-1185">Reference proteome</keyword>
<keyword evidence="2" id="KW-0472">Membrane</keyword>